<dbReference type="InterPro" id="IPR032305">
    <property type="entry name" value="GTP-bd_M"/>
</dbReference>
<keyword evidence="4 8" id="KW-0460">Magnesium</keyword>
<keyword evidence="5 6" id="KW-0342">GTP-binding</keyword>
<dbReference type="InterPro" id="IPR027417">
    <property type="entry name" value="P-loop_NTPase"/>
</dbReference>
<dbReference type="Proteomes" id="UP000621560">
    <property type="component" value="Unassembled WGS sequence"/>
</dbReference>
<dbReference type="InterPro" id="IPR030394">
    <property type="entry name" value="G_HFLX_dom"/>
</dbReference>
<evidence type="ECO:0000313" key="11">
    <source>
        <dbReference type="EMBL" id="MBD2847001.1"/>
    </source>
</evidence>
<gene>
    <name evidence="6 11" type="primary">hflX</name>
    <name evidence="11" type="ORF">IDH44_17525</name>
</gene>
<comment type="cofactor">
    <cofactor evidence="8">
        <name>Mg(2+)</name>
        <dbReference type="ChEBI" id="CHEBI:18420"/>
    </cofactor>
</comment>
<feature type="binding site" evidence="7">
    <location>
        <begin position="215"/>
        <end position="222"/>
    </location>
    <ligand>
        <name>GTP</name>
        <dbReference type="ChEBI" id="CHEBI:37565"/>
    </ligand>
</feature>
<feature type="domain" description="Hflx-type G" evidence="10">
    <location>
        <begin position="209"/>
        <end position="377"/>
    </location>
</feature>
<dbReference type="GO" id="GO:0005737">
    <property type="term" value="C:cytoplasm"/>
    <property type="evidence" value="ECO:0007669"/>
    <property type="project" value="UniProtKB-SubCell"/>
</dbReference>
<feature type="binding site" evidence="7">
    <location>
        <begin position="355"/>
        <end position="357"/>
    </location>
    <ligand>
        <name>GTP</name>
        <dbReference type="ChEBI" id="CHEBI:37565"/>
    </ligand>
</feature>
<dbReference type="RefSeq" id="WP_190919914.1">
    <property type="nucleotide sequence ID" value="NZ_JACXIZ010000030.1"/>
</dbReference>
<dbReference type="GO" id="GO:0043022">
    <property type="term" value="F:ribosome binding"/>
    <property type="evidence" value="ECO:0007669"/>
    <property type="project" value="TreeGrafter"/>
</dbReference>
<protein>
    <recommendedName>
        <fullName evidence="6">GTPase HflX</fullName>
    </recommendedName>
    <alternativeName>
        <fullName evidence="6">GTP-binding protein HflX</fullName>
    </alternativeName>
</protein>
<keyword evidence="1 6" id="KW-0963">Cytoplasm</keyword>
<organism evidence="11 12">
    <name type="scientific">Paenibacillus sabuli</name>
    <dbReference type="NCBI Taxonomy" id="2772509"/>
    <lineage>
        <taxon>Bacteria</taxon>
        <taxon>Bacillati</taxon>
        <taxon>Bacillota</taxon>
        <taxon>Bacilli</taxon>
        <taxon>Bacillales</taxon>
        <taxon>Paenibacillaceae</taxon>
        <taxon>Paenibacillus</taxon>
    </lineage>
</organism>
<evidence type="ECO:0000256" key="4">
    <source>
        <dbReference type="ARBA" id="ARBA00022842"/>
    </source>
</evidence>
<keyword evidence="3 6" id="KW-0547">Nucleotide-binding</keyword>
<evidence type="ECO:0000256" key="9">
    <source>
        <dbReference type="SAM" id="MobiDB-lite"/>
    </source>
</evidence>
<dbReference type="GO" id="GO:0046872">
    <property type="term" value="F:metal ion binding"/>
    <property type="evidence" value="ECO:0007669"/>
    <property type="project" value="UniProtKB-KW"/>
</dbReference>
<dbReference type="Gene3D" id="6.10.250.2860">
    <property type="match status" value="1"/>
</dbReference>
<dbReference type="InterPro" id="IPR042108">
    <property type="entry name" value="GTPase_HflX_N_sf"/>
</dbReference>
<evidence type="ECO:0000313" key="12">
    <source>
        <dbReference type="Proteomes" id="UP000621560"/>
    </source>
</evidence>
<comment type="function">
    <text evidence="6">GTPase that associates with the 50S ribosomal subunit and may have a role during protein synthesis or ribosome biogenesis.</text>
</comment>
<dbReference type="InterPro" id="IPR025121">
    <property type="entry name" value="GTPase_HflX_N"/>
</dbReference>
<dbReference type="EMBL" id="JACXIZ010000030">
    <property type="protein sequence ID" value="MBD2847001.1"/>
    <property type="molecule type" value="Genomic_DNA"/>
</dbReference>
<dbReference type="Gene3D" id="3.40.50.300">
    <property type="entry name" value="P-loop containing nucleotide triphosphate hydrolases"/>
    <property type="match status" value="1"/>
</dbReference>
<evidence type="ECO:0000256" key="7">
    <source>
        <dbReference type="PIRSR" id="PIRSR006809-1"/>
    </source>
</evidence>
<dbReference type="Pfam" id="PF13167">
    <property type="entry name" value="GTP-bdg_N"/>
    <property type="match status" value="1"/>
</dbReference>
<evidence type="ECO:0000256" key="1">
    <source>
        <dbReference type="ARBA" id="ARBA00022490"/>
    </source>
</evidence>
<feature type="binding site" evidence="8">
    <location>
        <position position="249"/>
    </location>
    <ligand>
        <name>Mg(2+)</name>
        <dbReference type="ChEBI" id="CHEBI:18420"/>
    </ligand>
</feature>
<proteinExistence type="inferred from homology"/>
<dbReference type="NCBIfam" id="TIGR03156">
    <property type="entry name" value="GTP_HflX"/>
    <property type="match status" value="1"/>
</dbReference>
<dbReference type="Pfam" id="PF16360">
    <property type="entry name" value="GTP-bdg_M"/>
    <property type="match status" value="1"/>
</dbReference>
<comment type="subunit">
    <text evidence="6">Monomer. Associates with the 50S ribosomal subunit.</text>
</comment>
<dbReference type="InterPro" id="IPR016496">
    <property type="entry name" value="GTPase_HflX"/>
</dbReference>
<dbReference type="PRINTS" id="PR00326">
    <property type="entry name" value="GTP1OBG"/>
</dbReference>
<sequence length="454" mass="50746">MTTEHQSHRTTEHQSRVLLVGIELPEQRDFDSAMEELANLALACELEVADSLTQKAERIHPAHYIGAGKLEELQTMLHAYEGADVVFNDELSPAQIRNLEKRLDCRVMDRTMLILEIFAQRAKTREAQLQVEVARLQYMLPRLVGSRESLGRQGGGGGTGLKNRGSGETRLELDRRRIEERIAMLQAELEKLVRRRQVLRQRRNAGEAPVVCLVGYTNAGKSSLLNAMLETYHPGSDKQVFAHDMLFATLETKARGIVLPGGRSFVLTDTVGFVSRLPHHLVKAFRSTLEEVAEADLLLHVVDASNPEHPAHMQVTRETLRALGAEQIPTLVVYNKADRTDRPYPLTDGDAVWLSARELRGIDRLADALAERVFADYARFVVRIPYDKGHLAAYFNAHADVQATAYDEDGTRLTLLCRSADIARYQDEITVLEGDLPVPENGAMTKQAAKTARS</sequence>
<keyword evidence="12" id="KW-1185">Reference proteome</keyword>
<feature type="binding site" evidence="8">
    <location>
        <position position="222"/>
    </location>
    <ligand>
        <name>Mg(2+)</name>
        <dbReference type="ChEBI" id="CHEBI:18420"/>
    </ligand>
</feature>
<feature type="region of interest" description="Disordered" evidence="9">
    <location>
        <begin position="149"/>
        <end position="169"/>
    </location>
</feature>
<evidence type="ECO:0000256" key="6">
    <source>
        <dbReference type="HAMAP-Rule" id="MF_00900"/>
    </source>
</evidence>
<feature type="binding site" evidence="7">
    <location>
        <begin position="335"/>
        <end position="338"/>
    </location>
    <ligand>
        <name>GTP</name>
        <dbReference type="ChEBI" id="CHEBI:37565"/>
    </ligand>
</feature>
<dbReference type="FunFam" id="3.40.50.11060:FF:000001">
    <property type="entry name" value="GTPase HflX"/>
    <property type="match status" value="1"/>
</dbReference>
<dbReference type="AlphaFoldDB" id="A0A927BUD7"/>
<name>A0A927BUD7_9BACL</name>
<dbReference type="SUPFAM" id="SSF52540">
    <property type="entry name" value="P-loop containing nucleoside triphosphate hydrolases"/>
    <property type="match status" value="1"/>
</dbReference>
<evidence type="ECO:0000256" key="3">
    <source>
        <dbReference type="ARBA" id="ARBA00022741"/>
    </source>
</evidence>
<dbReference type="Gene3D" id="3.40.50.11060">
    <property type="entry name" value="GTPase HflX, N-terminal domain"/>
    <property type="match status" value="1"/>
</dbReference>
<accession>A0A927BUD7</accession>
<dbReference type="GO" id="GO:0003924">
    <property type="term" value="F:GTPase activity"/>
    <property type="evidence" value="ECO:0007669"/>
    <property type="project" value="UniProtKB-UniRule"/>
</dbReference>
<evidence type="ECO:0000256" key="8">
    <source>
        <dbReference type="PIRSR" id="PIRSR006809-2"/>
    </source>
</evidence>
<dbReference type="PANTHER" id="PTHR10229">
    <property type="entry name" value="GTP-BINDING PROTEIN HFLX"/>
    <property type="match status" value="1"/>
</dbReference>
<comment type="caution">
    <text evidence="11">The sequence shown here is derived from an EMBL/GenBank/DDBJ whole genome shotgun (WGS) entry which is preliminary data.</text>
</comment>
<dbReference type="HAMAP" id="MF_00900">
    <property type="entry name" value="GTPase_HflX"/>
    <property type="match status" value="1"/>
</dbReference>
<dbReference type="GO" id="GO:0005525">
    <property type="term" value="F:GTP binding"/>
    <property type="evidence" value="ECO:0007669"/>
    <property type="project" value="UniProtKB-UniRule"/>
</dbReference>
<evidence type="ECO:0000259" key="10">
    <source>
        <dbReference type="PROSITE" id="PS51705"/>
    </source>
</evidence>
<keyword evidence="2 8" id="KW-0479">Metal-binding</keyword>
<reference evidence="11" key="1">
    <citation type="submission" date="2020-09" db="EMBL/GenBank/DDBJ databases">
        <title>A novel bacterium of genus Paenibacillus, isolated from South China Sea.</title>
        <authorList>
            <person name="Huang H."/>
            <person name="Mo K."/>
            <person name="Hu Y."/>
        </authorList>
    </citation>
    <scope>NUCLEOTIDE SEQUENCE</scope>
    <source>
        <strain evidence="11">IB182496</strain>
    </source>
</reference>
<evidence type="ECO:0000256" key="5">
    <source>
        <dbReference type="ARBA" id="ARBA00023134"/>
    </source>
</evidence>
<dbReference type="PANTHER" id="PTHR10229:SF4">
    <property type="entry name" value="GTPASE HFLX"/>
    <property type="match status" value="1"/>
</dbReference>
<dbReference type="CDD" id="cd01878">
    <property type="entry name" value="HflX"/>
    <property type="match status" value="1"/>
</dbReference>
<dbReference type="PROSITE" id="PS51705">
    <property type="entry name" value="G_HFLX"/>
    <property type="match status" value="1"/>
</dbReference>
<comment type="similarity">
    <text evidence="6">Belongs to the TRAFAC class OBG-HflX-like GTPase superfamily. HflX GTPase family.</text>
</comment>
<dbReference type="Pfam" id="PF01926">
    <property type="entry name" value="MMR_HSR1"/>
    <property type="match status" value="1"/>
</dbReference>
<feature type="binding site" evidence="7">
    <location>
        <begin position="269"/>
        <end position="272"/>
    </location>
    <ligand>
        <name>GTP</name>
        <dbReference type="ChEBI" id="CHEBI:37565"/>
    </ligand>
</feature>
<dbReference type="PIRSF" id="PIRSF006809">
    <property type="entry name" value="GTP-binding_hflX_prd"/>
    <property type="match status" value="1"/>
</dbReference>
<comment type="subcellular location">
    <subcellularLocation>
        <location evidence="6">Cytoplasm</location>
    </subcellularLocation>
    <text evidence="6">May associate with membranes.</text>
</comment>
<dbReference type="InterPro" id="IPR006073">
    <property type="entry name" value="GTP-bd"/>
</dbReference>
<evidence type="ECO:0000256" key="2">
    <source>
        <dbReference type="ARBA" id="ARBA00022723"/>
    </source>
</evidence>